<dbReference type="GO" id="GO:1901135">
    <property type="term" value="P:carbohydrate derivative metabolic process"/>
    <property type="evidence" value="ECO:0007669"/>
    <property type="project" value="InterPro"/>
</dbReference>
<dbReference type="Gene3D" id="3.40.50.10490">
    <property type="entry name" value="Glucose-6-phosphate isomerase like protein, domain 1"/>
    <property type="match status" value="1"/>
</dbReference>
<dbReference type="Proteomes" id="UP000003494">
    <property type="component" value="Unassembled WGS sequence"/>
</dbReference>
<evidence type="ECO:0000259" key="5">
    <source>
        <dbReference type="PROSITE" id="PS51464"/>
    </source>
</evidence>
<feature type="domain" description="SIS" evidence="5">
    <location>
        <begin position="122"/>
        <end position="262"/>
    </location>
</feature>
<dbReference type="InterPro" id="IPR035472">
    <property type="entry name" value="RpiR-like_SIS"/>
</dbReference>
<dbReference type="STRING" id="626523.GCWU000342_00769"/>
<accession>C4G9W4</accession>
<dbReference type="SUPFAM" id="SSF53697">
    <property type="entry name" value="SIS domain"/>
    <property type="match status" value="1"/>
</dbReference>
<dbReference type="PANTHER" id="PTHR30514:SF9">
    <property type="entry name" value="TRANSCRIPTIONAL REGULATOR"/>
    <property type="match status" value="1"/>
</dbReference>
<keyword evidence="7" id="KW-1185">Reference proteome</keyword>
<evidence type="ECO:0000313" key="6">
    <source>
        <dbReference type="EMBL" id="EEP29411.1"/>
    </source>
</evidence>
<keyword evidence="3" id="KW-0804">Transcription</keyword>
<dbReference type="CDD" id="cd05013">
    <property type="entry name" value="SIS_RpiR"/>
    <property type="match status" value="1"/>
</dbReference>
<dbReference type="InterPro" id="IPR000281">
    <property type="entry name" value="HTH_RpiR"/>
</dbReference>
<evidence type="ECO:0000259" key="4">
    <source>
        <dbReference type="PROSITE" id="PS51071"/>
    </source>
</evidence>
<dbReference type="GO" id="GO:0097367">
    <property type="term" value="F:carbohydrate derivative binding"/>
    <property type="evidence" value="ECO:0007669"/>
    <property type="project" value="InterPro"/>
</dbReference>
<dbReference type="HOGENOM" id="CLU_055769_0_1_9"/>
<dbReference type="RefSeq" id="WP_006905799.1">
    <property type="nucleotide sequence ID" value="NZ_GG665866.1"/>
</dbReference>
<protein>
    <submittedName>
        <fullName evidence="6">SIS domain protein</fullName>
    </submittedName>
</protein>
<evidence type="ECO:0000256" key="3">
    <source>
        <dbReference type="ARBA" id="ARBA00023163"/>
    </source>
</evidence>
<dbReference type="PROSITE" id="PS51464">
    <property type="entry name" value="SIS"/>
    <property type="match status" value="1"/>
</dbReference>
<feature type="domain" description="HTH rpiR-type" evidence="4">
    <location>
        <begin position="4"/>
        <end position="80"/>
    </location>
</feature>
<dbReference type="InterPro" id="IPR001347">
    <property type="entry name" value="SIS_dom"/>
</dbReference>
<dbReference type="Pfam" id="PF01418">
    <property type="entry name" value="HTH_6"/>
    <property type="match status" value="1"/>
</dbReference>
<organism evidence="6 7">
    <name type="scientific">Shuttleworthella satelles DSM 14600</name>
    <dbReference type="NCBI Taxonomy" id="626523"/>
    <lineage>
        <taxon>Bacteria</taxon>
        <taxon>Bacillati</taxon>
        <taxon>Bacillota</taxon>
        <taxon>Clostridia</taxon>
        <taxon>Lachnospirales</taxon>
        <taxon>Lachnospiraceae</taxon>
        <taxon>Shuttleworthella</taxon>
    </lineage>
</organism>
<dbReference type="EMBL" id="ACIP02000001">
    <property type="protein sequence ID" value="EEP29411.1"/>
    <property type="molecule type" value="Genomic_DNA"/>
</dbReference>
<dbReference type="GO" id="GO:0003677">
    <property type="term" value="F:DNA binding"/>
    <property type="evidence" value="ECO:0007669"/>
    <property type="project" value="UniProtKB-KW"/>
</dbReference>
<evidence type="ECO:0000256" key="2">
    <source>
        <dbReference type="ARBA" id="ARBA00023125"/>
    </source>
</evidence>
<proteinExistence type="predicted"/>
<dbReference type="InterPro" id="IPR009057">
    <property type="entry name" value="Homeodomain-like_sf"/>
</dbReference>
<gene>
    <name evidence="6" type="ORF">GCWU000342_00769</name>
</gene>
<dbReference type="PROSITE" id="PS51071">
    <property type="entry name" value="HTH_RPIR"/>
    <property type="match status" value="1"/>
</dbReference>
<dbReference type="PANTHER" id="PTHR30514">
    <property type="entry name" value="GLUCOKINASE"/>
    <property type="match status" value="1"/>
</dbReference>
<dbReference type="InterPro" id="IPR036388">
    <property type="entry name" value="WH-like_DNA-bd_sf"/>
</dbReference>
<dbReference type="InterPro" id="IPR046348">
    <property type="entry name" value="SIS_dom_sf"/>
</dbReference>
<dbReference type="AlphaFoldDB" id="C4G9W4"/>
<evidence type="ECO:0000313" key="7">
    <source>
        <dbReference type="Proteomes" id="UP000003494"/>
    </source>
</evidence>
<dbReference type="eggNOG" id="COG1737">
    <property type="taxonomic scope" value="Bacteria"/>
</dbReference>
<comment type="caution">
    <text evidence="6">The sequence shown here is derived from an EMBL/GenBank/DDBJ whole genome shotgun (WGS) entry which is preliminary data.</text>
</comment>
<name>C4G9W4_9FIRM</name>
<dbReference type="SUPFAM" id="SSF46689">
    <property type="entry name" value="Homeodomain-like"/>
    <property type="match status" value="1"/>
</dbReference>
<keyword evidence="1" id="KW-0805">Transcription regulation</keyword>
<keyword evidence="2" id="KW-0238">DNA-binding</keyword>
<evidence type="ECO:0000256" key="1">
    <source>
        <dbReference type="ARBA" id="ARBA00023015"/>
    </source>
</evidence>
<dbReference type="Gene3D" id="1.10.10.10">
    <property type="entry name" value="Winged helix-like DNA-binding domain superfamily/Winged helix DNA-binding domain"/>
    <property type="match status" value="1"/>
</dbReference>
<dbReference type="Pfam" id="PF01380">
    <property type="entry name" value="SIS"/>
    <property type="match status" value="1"/>
</dbReference>
<dbReference type="InterPro" id="IPR047640">
    <property type="entry name" value="RpiR-like"/>
</dbReference>
<sequence length="280" mass="31227">MAIPNVLLSMQLSYNQLTRTEKKIADYVQKNAQKVLFMSITELAEECHVADASVHRFCRTIGAKGYQEFKMWLSINMGHEKGEEESEEEDGKEPIFQQVLKSHLEAINETNQLLDKEKVDQAVRMLTEARQIMFFGVGDSKTAAIEANNKFLHVTPKVMCAGDTHLQAMAASMMTEEDLLFVVSYSGSTKDTVEVAQIAKEAGAKVISITRFLKSPLTEFSDCVLICGSKEGPLEGGSMGAKLSQLHIIDILYQCYFKANGKKARENRQKTANAVVNKLY</sequence>
<reference evidence="6" key="1">
    <citation type="submission" date="2009-04" db="EMBL/GenBank/DDBJ databases">
        <authorList>
            <person name="Weinstock G."/>
            <person name="Sodergren E."/>
            <person name="Clifton S."/>
            <person name="Fulton L."/>
            <person name="Fulton B."/>
            <person name="Courtney L."/>
            <person name="Fronick C."/>
            <person name="Harrison M."/>
            <person name="Strong C."/>
            <person name="Farmer C."/>
            <person name="Delahaunty K."/>
            <person name="Markovic C."/>
            <person name="Hall O."/>
            <person name="Minx P."/>
            <person name="Tomlinson C."/>
            <person name="Mitreva M."/>
            <person name="Nelson J."/>
            <person name="Hou S."/>
            <person name="Wollam A."/>
            <person name="Pepin K.H."/>
            <person name="Johnson M."/>
            <person name="Bhonagiri V."/>
            <person name="Nash W.E."/>
            <person name="Warren W."/>
            <person name="Chinwalla A."/>
            <person name="Mardis E.R."/>
            <person name="Wilson R.K."/>
        </authorList>
    </citation>
    <scope>NUCLEOTIDE SEQUENCE [LARGE SCALE GENOMIC DNA]</scope>
    <source>
        <strain evidence="6">DSM 14600</strain>
    </source>
</reference>
<dbReference type="GO" id="GO:0003700">
    <property type="term" value="F:DNA-binding transcription factor activity"/>
    <property type="evidence" value="ECO:0007669"/>
    <property type="project" value="InterPro"/>
</dbReference>